<accession>A0AAD4YUK2</accession>
<dbReference type="Gene3D" id="1.20.1280.50">
    <property type="match status" value="1"/>
</dbReference>
<dbReference type="Pfam" id="PF00646">
    <property type="entry name" value="F-box"/>
    <property type="match status" value="1"/>
</dbReference>
<sequence>MNIDDLPQHLLVEILCRLPRNKIVFQCKCVSKRWSAVISNSYFVLRFLSVRKGTTEDTLFFEATKRNKRDKEFVTMCALSSGFRTRKFFLSFVPGFGRLAVVATYNDLILCCPEDGLSRDYYICNPYTKQWVALPPAPRVHQAVAKTGFICDGAYYNCKELDGDRITSTNAGIEFNSEYRYRVVNRIRQRGPNPSHFRVEIFSSETGEWTQSVIECPQDFLNFDDINPVMLAYKGMLYWSANGGILMALDPFNNNPKTTSGSGSTSAYIFENQFCRFTAFDKPAFAPEDTDICLQCLSVCQGRLRMCYSGTGKTRSVWEWKEVQEQSHGGKLMKWFLIKKFSWHQLVTENNPVISMYALWRTRVLALDPKDEDILYVALDGDIVACDFRTRTSFKRRGGRPKNARSRYDAEAYSFSRPSWPTPVPKPFPRDDDVLVERYTDMDVMLFFSKTNNPVNRIYPIWESFIMAALPSGCKSRSLSLSFLPCFDQTRQIESYVLGTYNDLILCCVEDGFARDYSICNPYTKQWIALPPTPRVHLESVLTGFTCDHHYYNREEMMDDRTSTSNNKLDYRYRVVRIPAPVVEHNFWEFTVEIFSSETGEWRESVISSSRGFSFTCHSCTPGVAYNGMVCWLVFGGLLIGVDPFNNINNSISTGANITGDIVVNNELCRFVQFHKPEYKIERVECLGVCRGRLRMCHFDLEDPRRSGIVCVWELKEVEEEDDQQADGASRLMKWCLIKKVDLKELVAENPQIGECWATGTIGWCFARVRAFDTNDEDILYLDLGGDIVTFNFGKRTAFVRGRMSPGGGTMSFNALTKAFPLSLPRWPTPLAN</sequence>
<gene>
    <name evidence="2" type="ORF">L3X38_031042</name>
</gene>
<dbReference type="InterPro" id="IPR056592">
    <property type="entry name" value="Beta-prop_At3g26010-like"/>
</dbReference>
<protein>
    <recommendedName>
        <fullName evidence="1">F-box domain-containing protein</fullName>
    </recommendedName>
</protein>
<evidence type="ECO:0000259" key="1">
    <source>
        <dbReference type="PROSITE" id="PS50181"/>
    </source>
</evidence>
<comment type="caution">
    <text evidence="2">The sequence shown here is derived from an EMBL/GenBank/DDBJ whole genome shotgun (WGS) entry which is preliminary data.</text>
</comment>
<dbReference type="Pfam" id="PF24750">
    <property type="entry name" value="b-prop_At3g26010-like"/>
    <property type="match status" value="2"/>
</dbReference>
<feature type="domain" description="F-box" evidence="1">
    <location>
        <begin position="1"/>
        <end position="47"/>
    </location>
</feature>
<name>A0AAD4YUK2_PRUDU</name>
<dbReference type="Proteomes" id="UP001054821">
    <property type="component" value="Chromosome 6"/>
</dbReference>
<proteinExistence type="predicted"/>
<dbReference type="InterPro" id="IPR036047">
    <property type="entry name" value="F-box-like_dom_sf"/>
</dbReference>
<dbReference type="PROSITE" id="PS50181">
    <property type="entry name" value="FBOX"/>
    <property type="match status" value="1"/>
</dbReference>
<dbReference type="InterPro" id="IPR001810">
    <property type="entry name" value="F-box_dom"/>
</dbReference>
<dbReference type="PANTHER" id="PTHR35546">
    <property type="entry name" value="F-BOX PROTEIN INTERACTION DOMAIN PROTEIN-RELATED"/>
    <property type="match status" value="1"/>
</dbReference>
<dbReference type="EMBL" id="JAJFAZ020000006">
    <property type="protein sequence ID" value="KAI5321970.1"/>
    <property type="molecule type" value="Genomic_DNA"/>
</dbReference>
<reference evidence="2 3" key="1">
    <citation type="journal article" date="2022" name="G3 (Bethesda)">
        <title>Whole-genome sequence and methylome profiling of the almond [Prunus dulcis (Mill.) D.A. Webb] cultivar 'Nonpareil'.</title>
        <authorList>
            <person name="D'Amico-Willman K.M."/>
            <person name="Ouma W.Z."/>
            <person name="Meulia T."/>
            <person name="Sideli G.M."/>
            <person name="Gradziel T.M."/>
            <person name="Fresnedo-Ramirez J."/>
        </authorList>
    </citation>
    <scope>NUCLEOTIDE SEQUENCE [LARGE SCALE GENOMIC DNA]</scope>
    <source>
        <strain evidence="2">Clone GOH B32 T37-40</strain>
    </source>
</reference>
<keyword evidence="3" id="KW-1185">Reference proteome</keyword>
<organism evidence="2 3">
    <name type="scientific">Prunus dulcis</name>
    <name type="common">Almond</name>
    <name type="synonym">Amygdalus dulcis</name>
    <dbReference type="NCBI Taxonomy" id="3755"/>
    <lineage>
        <taxon>Eukaryota</taxon>
        <taxon>Viridiplantae</taxon>
        <taxon>Streptophyta</taxon>
        <taxon>Embryophyta</taxon>
        <taxon>Tracheophyta</taxon>
        <taxon>Spermatophyta</taxon>
        <taxon>Magnoliopsida</taxon>
        <taxon>eudicotyledons</taxon>
        <taxon>Gunneridae</taxon>
        <taxon>Pentapetalae</taxon>
        <taxon>rosids</taxon>
        <taxon>fabids</taxon>
        <taxon>Rosales</taxon>
        <taxon>Rosaceae</taxon>
        <taxon>Amygdaloideae</taxon>
        <taxon>Amygdaleae</taxon>
        <taxon>Prunus</taxon>
    </lineage>
</organism>
<dbReference type="SMART" id="SM00256">
    <property type="entry name" value="FBOX"/>
    <property type="match status" value="1"/>
</dbReference>
<dbReference type="InterPro" id="IPR055290">
    <property type="entry name" value="At3g26010-like"/>
</dbReference>
<dbReference type="SUPFAM" id="SSF81383">
    <property type="entry name" value="F-box domain"/>
    <property type="match status" value="1"/>
</dbReference>
<evidence type="ECO:0000313" key="3">
    <source>
        <dbReference type="Proteomes" id="UP001054821"/>
    </source>
</evidence>
<evidence type="ECO:0000313" key="2">
    <source>
        <dbReference type="EMBL" id="KAI5321970.1"/>
    </source>
</evidence>
<dbReference type="AlphaFoldDB" id="A0AAD4YUK2"/>
<dbReference type="PANTHER" id="PTHR35546:SF130">
    <property type="entry name" value="EXPRESSED PROTEIN"/>
    <property type="match status" value="1"/>
</dbReference>